<keyword evidence="3" id="KW-0040">ANK repeat</keyword>
<evidence type="ECO:0000256" key="2">
    <source>
        <dbReference type="ARBA" id="ARBA00022833"/>
    </source>
</evidence>
<comment type="domain">
    <text evidence="3">The BAR domain mediates homodimerization, it can neither bind membrane nor impart curvature, but instead requires the neighboring PH domain to achieve these functions.</text>
</comment>
<comment type="subcellular location">
    <subcellularLocation>
        <location evidence="3">Endosome membrane</location>
        <topology evidence="3">Peripheral membrane protein</topology>
    </subcellularLocation>
</comment>
<dbReference type="Ensembl" id="ENSCCET00000022111.1">
    <property type="protein sequence ID" value="ENSCCEP00000014238.1"/>
    <property type="gene ID" value="ENSCCEG00000013586.1"/>
</dbReference>
<comment type="domain">
    <text evidence="3">PH domain binds phospholipids including phosphatidic acid, phosphatidylinositol 3-phosphate, phosphatidylinositol 3,5-bisphosphate (PIP2) and phosphatidylinositol 3,4,5-trisphosphate (PIP3). May mediate protein binding to PIP2 or PIP3 containing membranes.</text>
</comment>
<sequence>MEISLVKNAQAPRHKPHEVEEATGTLTITRKCFRHLALDYVLQINVLQAKKKFEILDAVRALSGCRRGALGAPQGANPAFLGGFLGCCFAFVPTAKWEEGEGDEFGKVKEKELNPFFSGGEKGLRAFHSSCPQQSGRKEKREKLLWEVKKKGLDPFFSGGKKGLRAFPSGPDAAVISLPRCCPSCTPSSPSSSRATASCMSWTPT</sequence>
<evidence type="ECO:0000256" key="3">
    <source>
        <dbReference type="RuleBase" id="RU369028"/>
    </source>
</evidence>
<evidence type="ECO:0000313" key="7">
    <source>
        <dbReference type="Proteomes" id="UP000694410"/>
    </source>
</evidence>
<gene>
    <name evidence="6" type="primary">LOC111942117</name>
</gene>
<keyword evidence="7" id="KW-1185">Reference proteome</keyword>
<comment type="function">
    <text evidence="3">GTPase-activating protein for the ADP ribosylation factor family.</text>
</comment>
<evidence type="ECO:0000256" key="4">
    <source>
        <dbReference type="SAM" id="MobiDB-lite"/>
    </source>
</evidence>
<feature type="region of interest" description="Disordered" evidence="4">
    <location>
        <begin position="185"/>
        <end position="205"/>
    </location>
</feature>
<accession>A0A8C0ZE74</accession>
<keyword evidence="3" id="KW-0863">Zinc-finger</keyword>
<dbReference type="GO" id="GO:0010008">
    <property type="term" value="C:endosome membrane"/>
    <property type="evidence" value="ECO:0007669"/>
    <property type="project" value="UniProtKB-SubCell"/>
</dbReference>
<proteinExistence type="predicted"/>
<dbReference type="PANTHER" id="PTHR23180">
    <property type="entry name" value="CENTAURIN/ARF"/>
    <property type="match status" value="1"/>
</dbReference>
<protein>
    <recommendedName>
        <fullName evidence="3">Arf-GAP with coiled-coil, ANK repeat and PH domain-containing protein</fullName>
        <shortName evidence="3">Cnt-b</shortName>
    </recommendedName>
    <alternativeName>
        <fullName evidence="3">Centaurin-beta</fullName>
    </alternativeName>
</protein>
<evidence type="ECO:0000256" key="1">
    <source>
        <dbReference type="ARBA" id="ARBA00022723"/>
    </source>
</evidence>
<dbReference type="SUPFAM" id="SSF103657">
    <property type="entry name" value="BAR/IMD domain-like"/>
    <property type="match status" value="1"/>
</dbReference>
<keyword evidence="2 3" id="KW-0862">Zinc</keyword>
<evidence type="ECO:0000313" key="6">
    <source>
        <dbReference type="Ensembl" id="ENSCCEP00000014238.1"/>
    </source>
</evidence>
<keyword evidence="3" id="KW-0343">GTPase activation</keyword>
<feature type="domain" description="BAR" evidence="5">
    <location>
        <begin position="2"/>
        <end position="59"/>
    </location>
</feature>
<keyword evidence="3" id="KW-0677">Repeat</keyword>
<comment type="activity regulation">
    <text evidence="3">GAP activity stimulated by phosphatidylinositol 4,5-bisphosphate (PIP2) and phosphatidic acid.</text>
</comment>
<dbReference type="Proteomes" id="UP000694410">
    <property type="component" value="Unplaced"/>
</dbReference>
<dbReference type="Pfam" id="PF16746">
    <property type="entry name" value="BAR_3"/>
    <property type="match status" value="1"/>
</dbReference>
<feature type="compositionally biased region" description="Low complexity" evidence="4">
    <location>
        <begin position="185"/>
        <end position="199"/>
    </location>
</feature>
<name>A0A8C0ZE74_CYACU</name>
<dbReference type="PANTHER" id="PTHR23180:SF407">
    <property type="entry name" value="ARF-GAP WITH COILED-COIL, ANK REPEAT AND PH DOMAIN-CONTAINING PROTEIN 3"/>
    <property type="match status" value="1"/>
</dbReference>
<keyword evidence="3" id="KW-0967">Endosome</keyword>
<evidence type="ECO:0000259" key="5">
    <source>
        <dbReference type="Pfam" id="PF16746"/>
    </source>
</evidence>
<keyword evidence="1 3" id="KW-0479">Metal-binding</keyword>
<dbReference type="InterPro" id="IPR027267">
    <property type="entry name" value="AH/BAR_dom_sf"/>
</dbReference>
<dbReference type="GO" id="GO:0005096">
    <property type="term" value="F:GTPase activator activity"/>
    <property type="evidence" value="ECO:0007669"/>
    <property type="project" value="UniProtKB-KW"/>
</dbReference>
<dbReference type="InterPro" id="IPR004148">
    <property type="entry name" value="BAR_dom"/>
</dbReference>
<reference evidence="6" key="2">
    <citation type="submission" date="2025-09" db="UniProtKB">
        <authorList>
            <consortium name="Ensembl"/>
        </authorList>
    </citation>
    <scope>IDENTIFICATION</scope>
</reference>
<dbReference type="GO" id="GO:0008270">
    <property type="term" value="F:zinc ion binding"/>
    <property type="evidence" value="ECO:0007669"/>
    <property type="project" value="UniProtKB-KW"/>
</dbReference>
<dbReference type="InterPro" id="IPR045258">
    <property type="entry name" value="ACAP1/2/3-like"/>
</dbReference>
<reference evidence="6" key="1">
    <citation type="submission" date="2025-08" db="UniProtKB">
        <authorList>
            <consortium name="Ensembl"/>
        </authorList>
    </citation>
    <scope>IDENTIFICATION</scope>
</reference>
<dbReference type="AlphaFoldDB" id="A0A8C0ZE74"/>
<organism evidence="6 7">
    <name type="scientific">Cyanistes caeruleus</name>
    <name type="common">Eurasian blue tit</name>
    <name type="synonym">Parus caeruleus</name>
    <dbReference type="NCBI Taxonomy" id="156563"/>
    <lineage>
        <taxon>Eukaryota</taxon>
        <taxon>Metazoa</taxon>
        <taxon>Chordata</taxon>
        <taxon>Craniata</taxon>
        <taxon>Vertebrata</taxon>
        <taxon>Euteleostomi</taxon>
        <taxon>Archelosauria</taxon>
        <taxon>Archosauria</taxon>
        <taxon>Dinosauria</taxon>
        <taxon>Saurischia</taxon>
        <taxon>Theropoda</taxon>
        <taxon>Coelurosauria</taxon>
        <taxon>Aves</taxon>
        <taxon>Neognathae</taxon>
        <taxon>Neoaves</taxon>
        <taxon>Telluraves</taxon>
        <taxon>Australaves</taxon>
        <taxon>Passeriformes</taxon>
        <taxon>Paridae</taxon>
        <taxon>Cyanistes</taxon>
    </lineage>
</organism>
<dbReference type="Gene3D" id="1.20.1270.60">
    <property type="entry name" value="Arfaptin homology (AH) domain/BAR domain"/>
    <property type="match status" value="1"/>
</dbReference>